<dbReference type="InterPro" id="IPR048841">
    <property type="entry name" value="PAN2_N"/>
</dbReference>
<dbReference type="Pfam" id="PF00533">
    <property type="entry name" value="BRCT"/>
    <property type="match status" value="1"/>
</dbReference>
<dbReference type="InterPro" id="IPR036322">
    <property type="entry name" value="WD40_repeat_dom_sf"/>
</dbReference>
<evidence type="ECO:0000256" key="2">
    <source>
        <dbReference type="ARBA" id="ARBA00022490"/>
    </source>
</evidence>
<keyword evidence="6" id="KW-0378">Hydrolase</keyword>
<evidence type="ECO:0008006" key="12">
    <source>
        <dbReference type="Google" id="ProtNLM"/>
    </source>
</evidence>
<dbReference type="FunFam" id="3.30.420.10:FF:000028">
    <property type="entry name" value="PAN2-PAN3 deadenylation complex catalytic subunit PAN2"/>
    <property type="match status" value="1"/>
</dbReference>
<evidence type="ECO:0000259" key="8">
    <source>
        <dbReference type="PROSITE" id="PS50172"/>
    </source>
</evidence>
<sequence>MYSDAAGVGLGELHAAPVHPHLEEAVSILRFSSTHELVWAGTESGGLYVLQSPTLERYSSVRAHTSRVHDMVALGDGMVSVSSSVLRYHACGGLPRMTYRDDKACDMACCTLEPQGASRVAVGRQAGGLTVVDVASGRAAAQVETTQAVLCLAGPATRGLVVLGSPEGHISMLDPRSNYKEEHSVAAHPGGLAALDVRGDFVATCGFGTRMGQIVTDTYVKVFDVRMAPRVLGNIPFRAGPSMLCFHPKLSSTILVASTTGVFTLADVQGASFSRTYQVEAEGDAIVSAQISPSGEVMGFGGSGGYVHLWSATAEAHVNTFAQPLEAAVARPQPTVPLQEEDSFAAAPQYISMQGRLLSDFEPTAPVLCGHPPRVVDPSLLKDMKQVDFVGYLPNPKYRRGASKEEIARLVAPLRNLRQQPRQSAVDGADAKAARDRKRAESGLAVLPSRYRRMRIKQQTGVRFEDFDFSFHNRTRFAGLENDIANCYANALLQVLYFIPGIREALLRHVPDPDKEFSLACELSLLFRMLATAKGQACQATNLLRALRQNREAAALGLLEGHSQKGEGHADIEVEAGKDRSLERRIQSLQRFLLEQLHREGLAPAPSSGSKAGAAAPDTKAPPAADVTAITTVFGMPIKQRTQCLTGQKAEKLQDGPHLPGGPTVSTGPPRPRFGELLRQSLRAEGELRAWFDDKLGYQLMKQSRVPLSLPQTMAISCGLQDLANLAWWQPYTASLPSLGAPSNQAQVEGAAPEEATTSASEASSQAKQTPAAGRSFLPLALEIITSPESDEVKVREGESAAALEESYEDALDDASEVRRAVYELTAVVSSIHDADDQPSASSAEAHLVAHIKVLPQYVDTSRPSSASPRHPAASRAGSGALGSSPLSSAPRVPESLRIPDADAQLMAKLRRRYDRLELDNAVVDSLPDDLDDAFMDTSPTSRPPLDANDSGEASTSGRAHRPPLRLPASGSGRLGSGGLGGFARGSGRLGSGALPGTPSGPSFQNVLPGDWLLFNDFGISLTPDTEVCQLYDGQKVPCLLYYTKVEVSQADTDPTSVQPAPVLTPEAFRKLCLAPPLQNASVRLHRPSFTPLGPDELPKPGALFALDAEFVALCAPEKVIRSGVEVESRPSRLGLARVSVVRGEGAKSGVPCIDDYIRSTEQVYDYLTKYSGIVPGDLDPGMSPHHLTTMRRAYLKLRFLVDAGCVFVGHGLKKDFRMINIVVPPSQVIDTVDLFYLKRQRKLSLRFLSSYLLGQDIQQNTHDSIVDARTALRLYEVYQQLVEEGRCEEKLLEMYRWGKQTVKRFGKDVTHIIFQRTHQATAAEKLEDDSKLLQWYEKAAQDEVVVSIVSPLWVQQSLDEKRRAMEKPHILPKPKNILLNHKLTTRTPGSGHGTGRKAKRRRASPGPAKSQQPIDTGAAIFSSSQLIRGADLEAAGPANKHLSGALVDLDEVSSPAAKRRATAKKAPAHLQKQPKTGGSAAKRGRSAAFTVTQQAAEPSAAVRAIIGAETQAAADMLLDLGLAPAPDPAGTGRKRKAPAANDNEADMGAHYDDFQEDLGMDQNAGFDDDPGAHDAHDPMGLSGEPAGTAAADGPAGGMAEAPPDPKAAKPRWSQRHLRQHADKPLVLEKSTPPDLPPTPALAPAGADVIPIPVVNRVDSPWANLDAIAPTPADPAGPSTSDPSANPVQGVQAGAAGQQLQARGKAPVTGRQPAAGRNQGCISLSSVDSEMQELCRAGVRRLRGLRMCPEGHEERTTHLIVGAERRTLKVLLAIAQGAWLLSPSWITASLEAGQWLPEAPFQAKVRFAAAAARSRKQHSDPSKQPLLHGAKVHVAETSKQGGATSNGAAGNGAALRKLVAALGGKVVGARAAVVCVVSGGGTRPSGLPSAVPAVREEWLLQAAEAYQLQPADRNPWVLE</sequence>
<dbReference type="GO" id="GO:0046872">
    <property type="term" value="F:metal ion binding"/>
    <property type="evidence" value="ECO:0007669"/>
    <property type="project" value="UniProtKB-KW"/>
</dbReference>
<feature type="region of interest" description="Disordered" evidence="7">
    <location>
        <begin position="602"/>
        <end position="623"/>
    </location>
</feature>
<feature type="compositionally biased region" description="Low complexity" evidence="7">
    <location>
        <begin position="749"/>
        <end position="767"/>
    </location>
</feature>
<dbReference type="PANTHER" id="PTHR15728">
    <property type="entry name" value="DEADENYLATION COMPLEX CATALYTIC SUBUNIT PAN2"/>
    <property type="match status" value="1"/>
</dbReference>
<evidence type="ECO:0000256" key="3">
    <source>
        <dbReference type="ARBA" id="ARBA00022664"/>
    </source>
</evidence>
<protein>
    <recommendedName>
        <fullName evidence="12">Poly(A)-nuclease deadenylation complex subunit 2</fullName>
    </recommendedName>
</protein>
<feature type="region of interest" description="Disordered" evidence="7">
    <location>
        <begin position="741"/>
        <end position="772"/>
    </location>
</feature>
<evidence type="ECO:0000256" key="5">
    <source>
        <dbReference type="ARBA" id="ARBA00022723"/>
    </source>
</evidence>
<dbReference type="Gene3D" id="3.30.420.10">
    <property type="entry name" value="Ribonuclease H-like superfamily/Ribonuclease H"/>
    <property type="match status" value="1"/>
</dbReference>
<dbReference type="CDD" id="cd17736">
    <property type="entry name" value="BRCT_microcephalin_rpt2"/>
    <property type="match status" value="1"/>
</dbReference>
<keyword evidence="3" id="KW-0507">mRNA processing</keyword>
<feature type="region of interest" description="Disordered" evidence="7">
    <location>
        <begin position="1528"/>
        <end position="1646"/>
    </location>
</feature>
<feature type="compositionally biased region" description="Basic residues" evidence="7">
    <location>
        <begin position="1609"/>
        <end position="1619"/>
    </location>
</feature>
<evidence type="ECO:0000256" key="7">
    <source>
        <dbReference type="SAM" id="MobiDB-lite"/>
    </source>
</evidence>
<dbReference type="GO" id="GO:0031251">
    <property type="term" value="C:PAN complex"/>
    <property type="evidence" value="ECO:0007669"/>
    <property type="project" value="TreeGrafter"/>
</dbReference>
<dbReference type="InterPro" id="IPR015943">
    <property type="entry name" value="WD40/YVTN_repeat-like_dom_sf"/>
</dbReference>
<dbReference type="GO" id="GO:0003676">
    <property type="term" value="F:nucleic acid binding"/>
    <property type="evidence" value="ECO:0007669"/>
    <property type="project" value="InterPro"/>
</dbReference>
<evidence type="ECO:0000256" key="1">
    <source>
        <dbReference type="ARBA" id="ARBA00004496"/>
    </source>
</evidence>
<keyword evidence="2" id="KW-0963">Cytoplasm</keyword>
<dbReference type="InterPro" id="IPR013520">
    <property type="entry name" value="Ribonucl_H"/>
</dbReference>
<keyword evidence="5" id="KW-0479">Metal-binding</keyword>
<evidence type="ECO:0000256" key="4">
    <source>
        <dbReference type="ARBA" id="ARBA00022722"/>
    </source>
</evidence>
<accession>A0AAW1QGD2</accession>
<dbReference type="Pfam" id="PF00929">
    <property type="entry name" value="RNase_T"/>
    <property type="match status" value="1"/>
</dbReference>
<comment type="subcellular location">
    <subcellularLocation>
        <location evidence="1">Cytoplasm</location>
    </subcellularLocation>
</comment>
<dbReference type="InterPro" id="IPR036397">
    <property type="entry name" value="RNaseH_sf"/>
</dbReference>
<proteinExistence type="predicted"/>
<feature type="domain" description="BRCT" evidence="8">
    <location>
        <begin position="1299"/>
        <end position="1372"/>
    </location>
</feature>
<dbReference type="InterPro" id="IPR012337">
    <property type="entry name" value="RNaseH-like_sf"/>
</dbReference>
<feature type="region of interest" description="Disordered" evidence="7">
    <location>
        <begin position="928"/>
        <end position="983"/>
    </location>
</feature>
<dbReference type="PROSITE" id="PS50235">
    <property type="entry name" value="USP_3"/>
    <property type="match status" value="1"/>
</dbReference>
<dbReference type="Proteomes" id="UP001489004">
    <property type="component" value="Unassembled WGS sequence"/>
</dbReference>
<dbReference type="Gene3D" id="3.90.70.10">
    <property type="entry name" value="Cysteine proteinases"/>
    <property type="match status" value="1"/>
</dbReference>
<dbReference type="GO" id="GO:0006397">
    <property type="term" value="P:mRNA processing"/>
    <property type="evidence" value="ECO:0007669"/>
    <property type="project" value="UniProtKB-KW"/>
</dbReference>
<feature type="domain" description="BRCT" evidence="8">
    <location>
        <begin position="1744"/>
        <end position="1803"/>
    </location>
</feature>
<dbReference type="SUPFAM" id="SSF54001">
    <property type="entry name" value="Cysteine proteinases"/>
    <property type="match status" value="1"/>
</dbReference>
<dbReference type="SUPFAM" id="SSF52113">
    <property type="entry name" value="BRCT domain"/>
    <property type="match status" value="2"/>
</dbReference>
<keyword evidence="11" id="KW-1185">Reference proteome</keyword>
<feature type="region of interest" description="Disordered" evidence="7">
    <location>
        <begin position="1666"/>
        <end position="1717"/>
    </location>
</feature>
<dbReference type="Pfam" id="PF13423">
    <property type="entry name" value="UCH_1"/>
    <property type="match status" value="1"/>
</dbReference>
<feature type="domain" description="USP" evidence="9">
    <location>
        <begin position="478"/>
        <end position="1046"/>
    </location>
</feature>
<feature type="region of interest" description="Disordered" evidence="7">
    <location>
        <begin position="860"/>
        <end position="898"/>
    </location>
</feature>
<feature type="compositionally biased region" description="Low complexity" evidence="7">
    <location>
        <begin position="862"/>
        <end position="892"/>
    </location>
</feature>
<dbReference type="InterPro" id="IPR038765">
    <property type="entry name" value="Papain-like_cys_pep_sf"/>
</dbReference>
<dbReference type="GO" id="GO:0000932">
    <property type="term" value="C:P-body"/>
    <property type="evidence" value="ECO:0007669"/>
    <property type="project" value="TreeGrafter"/>
</dbReference>
<feature type="compositionally biased region" description="Polar residues" evidence="7">
    <location>
        <begin position="1678"/>
        <end position="1687"/>
    </location>
</feature>
<organism evidence="10 11">
    <name type="scientific">[Myrmecia] bisecta</name>
    <dbReference type="NCBI Taxonomy" id="41462"/>
    <lineage>
        <taxon>Eukaryota</taxon>
        <taxon>Viridiplantae</taxon>
        <taxon>Chlorophyta</taxon>
        <taxon>core chlorophytes</taxon>
        <taxon>Trebouxiophyceae</taxon>
        <taxon>Trebouxiales</taxon>
        <taxon>Trebouxiaceae</taxon>
        <taxon>Myrmecia</taxon>
    </lineage>
</organism>
<gene>
    <name evidence="10" type="ORF">WJX72_010776</name>
</gene>
<reference evidence="10 11" key="1">
    <citation type="journal article" date="2024" name="Nat. Commun.">
        <title>Phylogenomics reveals the evolutionary origins of lichenization in chlorophyte algae.</title>
        <authorList>
            <person name="Puginier C."/>
            <person name="Libourel C."/>
            <person name="Otte J."/>
            <person name="Skaloud P."/>
            <person name="Haon M."/>
            <person name="Grisel S."/>
            <person name="Petersen M."/>
            <person name="Berrin J.G."/>
            <person name="Delaux P.M."/>
            <person name="Dal Grande F."/>
            <person name="Keller J."/>
        </authorList>
    </citation>
    <scope>NUCLEOTIDE SEQUENCE [LARGE SCALE GENOMIC DNA]</scope>
    <source>
        <strain evidence="10 11">SAG 2043</strain>
    </source>
</reference>
<name>A0AAW1QGD2_9CHLO</name>
<dbReference type="InterPro" id="IPR028889">
    <property type="entry name" value="USP"/>
</dbReference>
<feature type="region of interest" description="Disordered" evidence="7">
    <location>
        <begin position="1380"/>
        <end position="1417"/>
    </location>
</feature>
<dbReference type="Gene3D" id="3.40.50.10190">
    <property type="entry name" value="BRCT domain"/>
    <property type="match status" value="1"/>
</dbReference>
<dbReference type="SUPFAM" id="SSF53098">
    <property type="entry name" value="Ribonuclease H-like"/>
    <property type="match status" value="1"/>
</dbReference>
<evidence type="ECO:0000259" key="9">
    <source>
        <dbReference type="PROSITE" id="PS50235"/>
    </source>
</evidence>
<feature type="compositionally biased region" description="Basic residues" evidence="7">
    <location>
        <begin position="1458"/>
        <end position="1468"/>
    </location>
</feature>
<feature type="compositionally biased region" description="Low complexity" evidence="7">
    <location>
        <begin position="1584"/>
        <end position="1602"/>
    </location>
</feature>
<evidence type="ECO:0000313" key="11">
    <source>
        <dbReference type="Proteomes" id="UP001489004"/>
    </source>
</evidence>
<dbReference type="InterPro" id="IPR036420">
    <property type="entry name" value="BRCT_dom_sf"/>
</dbReference>
<dbReference type="SUPFAM" id="SSF50978">
    <property type="entry name" value="WD40 repeat-like"/>
    <property type="match status" value="1"/>
</dbReference>
<dbReference type="InterPro" id="IPR001357">
    <property type="entry name" value="BRCT_dom"/>
</dbReference>
<dbReference type="EMBL" id="JALJOR010000003">
    <property type="protein sequence ID" value="KAK9820480.1"/>
    <property type="molecule type" value="Genomic_DNA"/>
</dbReference>
<dbReference type="Gene3D" id="2.130.10.10">
    <property type="entry name" value="YVTN repeat-like/Quinoprotein amine dehydrogenase"/>
    <property type="match status" value="1"/>
</dbReference>
<feature type="region of interest" description="Disordered" evidence="7">
    <location>
        <begin position="1457"/>
        <end position="1499"/>
    </location>
</feature>
<feature type="compositionally biased region" description="Gly residues" evidence="7">
    <location>
        <begin position="973"/>
        <end position="983"/>
    </location>
</feature>
<dbReference type="GO" id="GO:0004535">
    <property type="term" value="F:poly(A)-specific ribonuclease activity"/>
    <property type="evidence" value="ECO:0007669"/>
    <property type="project" value="TreeGrafter"/>
</dbReference>
<dbReference type="PROSITE" id="PS50172">
    <property type="entry name" value="BRCT"/>
    <property type="match status" value="2"/>
</dbReference>
<dbReference type="InterPro" id="IPR050785">
    <property type="entry name" value="PAN2-PAN3_catalytic_subunit"/>
</dbReference>
<feature type="compositionally biased region" description="Low complexity" evidence="7">
    <location>
        <begin position="1689"/>
        <end position="1706"/>
    </location>
</feature>
<dbReference type="InterPro" id="IPR028881">
    <property type="entry name" value="PAN2_UCH_dom"/>
</dbReference>
<evidence type="ECO:0000313" key="10">
    <source>
        <dbReference type="EMBL" id="KAK9820480.1"/>
    </source>
</evidence>
<feature type="compositionally biased region" description="Basic residues" evidence="7">
    <location>
        <begin position="1395"/>
        <end position="1404"/>
    </location>
</feature>
<dbReference type="GO" id="GO:0000289">
    <property type="term" value="P:nuclear-transcribed mRNA poly(A) tail shortening"/>
    <property type="evidence" value="ECO:0007669"/>
    <property type="project" value="TreeGrafter"/>
</dbReference>
<dbReference type="CDD" id="cd06143">
    <property type="entry name" value="PAN2_exo"/>
    <property type="match status" value="1"/>
</dbReference>
<dbReference type="PANTHER" id="PTHR15728:SF0">
    <property type="entry name" value="PAN2-PAN3 DEADENYLATION COMPLEX CATALYTIC SUBUNIT PAN2"/>
    <property type="match status" value="1"/>
</dbReference>
<keyword evidence="4" id="KW-0540">Nuclease</keyword>
<dbReference type="SMART" id="SM00479">
    <property type="entry name" value="EXOIII"/>
    <property type="match status" value="1"/>
</dbReference>
<feature type="region of interest" description="Disordered" evidence="7">
    <location>
        <begin position="652"/>
        <end position="671"/>
    </location>
</feature>
<evidence type="ECO:0000256" key="6">
    <source>
        <dbReference type="ARBA" id="ARBA00022801"/>
    </source>
</evidence>
<dbReference type="Pfam" id="PF20770">
    <property type="entry name" value="PAN2_N"/>
    <property type="match status" value="1"/>
</dbReference>
<comment type="caution">
    <text evidence="10">The sequence shown here is derived from an EMBL/GenBank/DDBJ whole genome shotgun (WGS) entry which is preliminary data.</text>
</comment>